<proteinExistence type="predicted"/>
<sequence length="265" mass="28806">MATVVALHAHPDDEITLTGGTLAKLAHADHRTVIVVACDGHMEQFDGDVAPRLRELRASADVLGVARVEHLGYADSGHGPILYPDPPGRTMFARADIGEAAERLASILVEERADVLLSYDRNGGYGHRDHVRVHEVGARAAQAAGGTRVLNATMPREIFLGPTAPARWLGYDATAIRDGYTARADITHRIDVGAFAAQRMRALAEHRSILEGRSRFGRIARAVRRIPAPIQARLFRWEWFAEEGLRSGPSGPLDDIFARPAAAAH</sequence>
<dbReference type="GeneID" id="93374736"/>
<evidence type="ECO:0000313" key="3">
    <source>
        <dbReference type="EMBL" id="GAP28746.1"/>
    </source>
</evidence>
<dbReference type="GO" id="GO:0016137">
    <property type="term" value="P:glycoside metabolic process"/>
    <property type="evidence" value="ECO:0007669"/>
    <property type="project" value="UniProtKB-ARBA"/>
</dbReference>
<protein>
    <submittedName>
        <fullName evidence="2">N-acetyl-1-D-myo-inositol-2-amino-2-deoxy-alpha-D-glucopyranosidedeacetylase</fullName>
        <ecNumber evidence="2">3.5.1.103</ecNumber>
    </submittedName>
</protein>
<name>A0A0B8NAI3_9NOCA</name>
<accession>A0A0B8NAI3</accession>
<dbReference type="EMBL" id="CP017839">
    <property type="protein sequence ID" value="APA98757.1"/>
    <property type="molecule type" value="Genomic_DNA"/>
</dbReference>
<dbReference type="Proteomes" id="UP000180166">
    <property type="component" value="Chromosome"/>
</dbReference>
<dbReference type="Proteomes" id="UP000037179">
    <property type="component" value="Unassembled WGS sequence"/>
</dbReference>
<keyword evidence="1" id="KW-0862">Zinc</keyword>
<dbReference type="OrthoDB" id="158614at2"/>
<evidence type="ECO:0000313" key="4">
    <source>
        <dbReference type="Proteomes" id="UP000037179"/>
    </source>
</evidence>
<reference evidence="2 5" key="3">
    <citation type="submission" date="2016-10" db="EMBL/GenBank/DDBJ databases">
        <title>Genome sequence of Nocardia seriolae strain EM150506, isolated from Anguila japonica.</title>
        <authorList>
            <person name="Han H.-J."/>
        </authorList>
    </citation>
    <scope>NUCLEOTIDE SEQUENCE [LARGE SCALE GENOMIC DNA]</scope>
    <source>
        <strain evidence="2 5">EM150506</strain>
    </source>
</reference>
<dbReference type="KEGG" id="nsr:NS506_04711"/>
<evidence type="ECO:0000313" key="5">
    <source>
        <dbReference type="Proteomes" id="UP000180166"/>
    </source>
</evidence>
<reference evidence="4" key="1">
    <citation type="submission" date="2015-07" db="EMBL/GenBank/DDBJ databases">
        <title>Nocardia seriolae U-1 whole genome shotgun sequence.</title>
        <authorList>
            <person name="Imajoh M."/>
            <person name="Fukumoto Y."/>
            <person name="Sukeda M."/>
            <person name="Yamane J."/>
            <person name="Yamasaki K."/>
            <person name="Shimizu M."/>
            <person name="Ohnishi K."/>
            <person name="Oshima S."/>
        </authorList>
    </citation>
    <scope>NUCLEOTIDE SEQUENCE [LARGE SCALE GENOMIC DNA]</scope>
    <source>
        <strain evidence="4">U-1</strain>
    </source>
</reference>
<evidence type="ECO:0000313" key="2">
    <source>
        <dbReference type="EMBL" id="APA98757.1"/>
    </source>
</evidence>
<dbReference type="PANTHER" id="PTHR12993">
    <property type="entry name" value="N-ACETYLGLUCOSAMINYL-PHOSPHATIDYLINOSITOL DE-N-ACETYLASE-RELATED"/>
    <property type="match status" value="1"/>
</dbReference>
<dbReference type="SUPFAM" id="SSF102588">
    <property type="entry name" value="LmbE-like"/>
    <property type="match status" value="1"/>
</dbReference>
<organism evidence="2 5">
    <name type="scientific">Nocardia seriolae</name>
    <dbReference type="NCBI Taxonomy" id="37332"/>
    <lineage>
        <taxon>Bacteria</taxon>
        <taxon>Bacillati</taxon>
        <taxon>Actinomycetota</taxon>
        <taxon>Actinomycetes</taxon>
        <taxon>Mycobacteriales</taxon>
        <taxon>Nocardiaceae</taxon>
        <taxon>Nocardia</taxon>
    </lineage>
</organism>
<reference evidence="3 4" key="2">
    <citation type="journal article" date="2016" name="Genome Announc.">
        <title>Draft Genome Sequence of Erythromycin- and Oxytetracycline-Sensitive Nocardia seriolae Strain U-1 (NBRC 110359).</title>
        <authorList>
            <person name="Imajoh M."/>
            <person name="Sukeda M."/>
            <person name="Shimizu M."/>
            <person name="Yamane J."/>
            <person name="Ohnishi K."/>
            <person name="Oshima S."/>
        </authorList>
    </citation>
    <scope>NUCLEOTIDE SEQUENCE [LARGE SCALE GENOMIC DNA]</scope>
    <source>
        <strain evidence="3 4">U-1</strain>
    </source>
</reference>
<gene>
    <name evidence="2" type="ORF">NS506_04711</name>
    <name evidence="3" type="ORF">NSK11_contig00041-0057</name>
</gene>
<dbReference type="InterPro" id="IPR003737">
    <property type="entry name" value="GlcNAc_PI_deacetylase-related"/>
</dbReference>
<dbReference type="Pfam" id="PF02585">
    <property type="entry name" value="PIG-L"/>
    <property type="match status" value="1"/>
</dbReference>
<dbReference type="PANTHER" id="PTHR12993:SF26">
    <property type="entry name" value="1D-MYO-INOSITOL 2-ACETAMIDO-2-DEOXY-ALPHA-D-GLUCOPYRANOSIDE DEACETYLASE"/>
    <property type="match status" value="1"/>
</dbReference>
<dbReference type="InterPro" id="IPR024078">
    <property type="entry name" value="LmbE-like_dom_sf"/>
</dbReference>
<keyword evidence="2" id="KW-0378">Hydrolase</keyword>
<dbReference type="GO" id="GO:0035595">
    <property type="term" value="F:N-acetylglucosaminylinositol deacetylase activity"/>
    <property type="evidence" value="ECO:0007669"/>
    <property type="project" value="UniProtKB-EC"/>
</dbReference>
<dbReference type="RefSeq" id="WP_033088008.1">
    <property type="nucleotide sequence ID" value="NZ_AP017900.1"/>
</dbReference>
<dbReference type="Gene3D" id="3.40.50.10320">
    <property type="entry name" value="LmbE-like"/>
    <property type="match status" value="1"/>
</dbReference>
<dbReference type="EMBL" id="BBYQ01000041">
    <property type="protein sequence ID" value="GAP28746.1"/>
    <property type="molecule type" value="Genomic_DNA"/>
</dbReference>
<keyword evidence="4" id="KW-1185">Reference proteome</keyword>
<evidence type="ECO:0000256" key="1">
    <source>
        <dbReference type="ARBA" id="ARBA00022833"/>
    </source>
</evidence>
<dbReference type="AlphaFoldDB" id="A0A0B8NAI3"/>
<dbReference type="EC" id="3.5.1.103" evidence="2"/>